<sequence length="288" mass="32656">MIYCLYHDDMDGRCSAAIVKKYATEEQTVGFRGFPMNYDSPLPLSGIPILETLYVVDFSIPDPDTFNQVAEQYEVYWIDHHQTAIEKHPELNNTLPGLRCVGTAACQLTWDYLYGTEAPWIVRYVADRDVWKWEFGGMTACVHYGLQLHDTAPENRIWESLFSGEALPDLLREGETVAVFKNQHDKEVIQAAGYEGFFNGMSAYFCNMPLADSTLFGPLVDNYPLLIAYYFIGRGWRISLYTSRPELDVSEIAKQYGGGGHKQAAGFFTKAIPSFVKEGNEEERTTKC</sequence>
<accession>A0A6M3IGW5</accession>
<name>A0A6M3IGW5_9ZZZZ</name>
<dbReference type="InterPro" id="IPR001667">
    <property type="entry name" value="DDH_dom"/>
</dbReference>
<organism evidence="2">
    <name type="scientific">viral metagenome</name>
    <dbReference type="NCBI Taxonomy" id="1070528"/>
    <lineage>
        <taxon>unclassified sequences</taxon>
        <taxon>metagenomes</taxon>
        <taxon>organismal metagenomes</taxon>
    </lineage>
</organism>
<evidence type="ECO:0000313" key="2">
    <source>
        <dbReference type="EMBL" id="QJA55722.1"/>
    </source>
</evidence>
<dbReference type="PANTHER" id="PTHR42146">
    <property type="entry name" value="3',5'-CYCLIC-NUCLEOTIDE PHOSPHODIESTERASE"/>
    <property type="match status" value="1"/>
</dbReference>
<dbReference type="EMBL" id="MT142520">
    <property type="protein sequence ID" value="QJA83913.1"/>
    <property type="molecule type" value="Genomic_DNA"/>
</dbReference>
<dbReference type="Pfam" id="PF01368">
    <property type="entry name" value="DHH"/>
    <property type="match status" value="1"/>
</dbReference>
<gene>
    <name evidence="3" type="ORF">MM415A00246_0035</name>
    <name evidence="2" type="ORF">MM415B01997_0004</name>
</gene>
<evidence type="ECO:0000313" key="3">
    <source>
        <dbReference type="EMBL" id="QJA83913.1"/>
    </source>
</evidence>
<dbReference type="Gene3D" id="3.10.310.30">
    <property type="match status" value="1"/>
</dbReference>
<feature type="domain" description="DDH" evidence="1">
    <location>
        <begin position="2"/>
        <end position="111"/>
    </location>
</feature>
<evidence type="ECO:0000259" key="1">
    <source>
        <dbReference type="Pfam" id="PF01368"/>
    </source>
</evidence>
<protein>
    <submittedName>
        <fullName evidence="2">Putative DHH family protein</fullName>
    </submittedName>
</protein>
<dbReference type="EMBL" id="MT141176">
    <property type="protein sequence ID" value="QJA55722.1"/>
    <property type="molecule type" value="Genomic_DNA"/>
</dbReference>
<proteinExistence type="predicted"/>
<dbReference type="SUPFAM" id="SSF64182">
    <property type="entry name" value="DHH phosphoesterases"/>
    <property type="match status" value="1"/>
</dbReference>
<dbReference type="AlphaFoldDB" id="A0A6M3IGW5"/>
<reference evidence="2" key="1">
    <citation type="submission" date="2020-03" db="EMBL/GenBank/DDBJ databases">
        <title>The deep terrestrial virosphere.</title>
        <authorList>
            <person name="Holmfeldt K."/>
            <person name="Nilsson E."/>
            <person name="Simone D."/>
            <person name="Lopez-Fernandez M."/>
            <person name="Wu X."/>
            <person name="de Brujin I."/>
            <person name="Lundin D."/>
            <person name="Andersson A."/>
            <person name="Bertilsson S."/>
            <person name="Dopson M."/>
        </authorList>
    </citation>
    <scope>NUCLEOTIDE SEQUENCE</scope>
    <source>
        <strain evidence="3">MM415A00246</strain>
        <strain evidence="2">MM415B01997</strain>
    </source>
</reference>
<dbReference type="InterPro" id="IPR038763">
    <property type="entry name" value="DHH_sf"/>
</dbReference>
<dbReference type="InterPro" id="IPR052968">
    <property type="entry name" value="Nucleotide_metab_enz"/>
</dbReference>
<dbReference type="PANTHER" id="PTHR42146:SF1">
    <property type="entry name" value="OLIGORIBONUCLEASE NRNB"/>
    <property type="match status" value="1"/>
</dbReference>